<evidence type="ECO:0000313" key="3">
    <source>
        <dbReference type="EMBL" id="MBG0564056.1"/>
    </source>
</evidence>
<dbReference type="Proteomes" id="UP000598146">
    <property type="component" value="Unassembled WGS sequence"/>
</dbReference>
<keyword evidence="2" id="KW-0472">Membrane</keyword>
<proteinExistence type="predicted"/>
<keyword evidence="2" id="KW-1133">Transmembrane helix</keyword>
<comment type="caution">
    <text evidence="3">The sequence shown here is derived from an EMBL/GenBank/DDBJ whole genome shotgun (WGS) entry which is preliminary data.</text>
</comment>
<feature type="region of interest" description="Disordered" evidence="1">
    <location>
        <begin position="1"/>
        <end position="26"/>
    </location>
</feature>
<dbReference type="EMBL" id="JADQTO010000010">
    <property type="protein sequence ID" value="MBG0564056.1"/>
    <property type="molecule type" value="Genomic_DNA"/>
</dbReference>
<sequence length="89" mass="9439">MTTYDSTVGARQNIAAGTDVDATQDRLTGSRLKSATTQAGETVRKRPAVASATALGLAAVTAAGVIGGRKIAQARRPRSRWQRMLDRVR</sequence>
<accession>A0A931CCH1</accession>
<name>A0A931CCH1_9ACTN</name>
<evidence type="ECO:0000313" key="4">
    <source>
        <dbReference type="Proteomes" id="UP000598146"/>
    </source>
</evidence>
<reference evidence="3" key="1">
    <citation type="submission" date="2020-11" db="EMBL/GenBank/DDBJ databases">
        <title>Isolation and identification of active actinomycetes.</title>
        <authorList>
            <person name="Sun X."/>
        </authorList>
    </citation>
    <scope>NUCLEOTIDE SEQUENCE</scope>
    <source>
        <strain evidence="3">NEAU-A11</strain>
    </source>
</reference>
<evidence type="ECO:0000256" key="1">
    <source>
        <dbReference type="SAM" id="MobiDB-lite"/>
    </source>
</evidence>
<feature type="transmembrane region" description="Helical" evidence="2">
    <location>
        <begin position="48"/>
        <end position="68"/>
    </location>
</feature>
<organism evidence="3 4">
    <name type="scientific">Actinoplanes aureus</name>
    <dbReference type="NCBI Taxonomy" id="2792083"/>
    <lineage>
        <taxon>Bacteria</taxon>
        <taxon>Bacillati</taxon>
        <taxon>Actinomycetota</taxon>
        <taxon>Actinomycetes</taxon>
        <taxon>Micromonosporales</taxon>
        <taxon>Micromonosporaceae</taxon>
        <taxon>Actinoplanes</taxon>
    </lineage>
</organism>
<keyword evidence="2" id="KW-0812">Transmembrane</keyword>
<dbReference type="AlphaFoldDB" id="A0A931CCH1"/>
<keyword evidence="4" id="KW-1185">Reference proteome</keyword>
<protein>
    <submittedName>
        <fullName evidence="3">Uncharacterized protein</fullName>
    </submittedName>
</protein>
<evidence type="ECO:0000256" key="2">
    <source>
        <dbReference type="SAM" id="Phobius"/>
    </source>
</evidence>
<feature type="compositionally biased region" description="Polar residues" evidence="1">
    <location>
        <begin position="1"/>
        <end position="10"/>
    </location>
</feature>
<dbReference type="RefSeq" id="WP_196415848.1">
    <property type="nucleotide sequence ID" value="NZ_JADQTO010000010.1"/>
</dbReference>
<gene>
    <name evidence="3" type="ORF">I4J89_21675</name>
</gene>